<sequence>MNQNLTNSAIHKQKRLRHITSLKAKNLQINSNRFNVWFTLHLNSHSPAFYISEKKENDRNPNWLTKNLNKFCFKQFILRIWYSNLETSLTNSLKASPSLSLLLEFEVDLDSLEWLGDVNLNFKHKIFNNLVLFEIFDTYFCEALSTEDKKSTKLTKKLENFDIKSENNGSKKSYDLNLMQRLFNYTRVLRENQKNTLNFKNNTLAKLQSMSQFKNLQIARDEKLRKIEIYKLNLENLNESISNLNEQNNKLNQLISIYKKNLETIKNKSIEEEDKMKIIRKKLDANLKIQYQIEQRLRLRQRELVTDLKDIFCISKVMDTQKNFIKTRILHAYIEVSSAVNEKIDKETSIGLGYVVQAIEMLSFILGIPLRYPCIFKCSKSFIIEFFDDSSNARKYALFKQYNNFDENFPLAIRLLERNVLQLRLLFDNGKSFVNEDMLTNLRWIFDHLKIL</sequence>
<feature type="coiled-coil region" evidence="2">
    <location>
        <begin position="190"/>
        <end position="268"/>
    </location>
</feature>
<dbReference type="GO" id="GO:0005768">
    <property type="term" value="C:endosome"/>
    <property type="evidence" value="ECO:0007669"/>
    <property type="project" value="TreeGrafter"/>
</dbReference>
<evidence type="ECO:0000313" key="3">
    <source>
        <dbReference type="EMBL" id="CAF0814301.1"/>
    </source>
</evidence>
<accession>A0A813TIE0</accession>
<comment type="caution">
    <text evidence="3">The sequence shown here is derived from an EMBL/GenBank/DDBJ whole genome shotgun (WGS) entry which is preliminary data.</text>
</comment>
<dbReference type="GO" id="GO:0035493">
    <property type="term" value="P:SNARE complex assembly"/>
    <property type="evidence" value="ECO:0007669"/>
    <property type="project" value="TreeGrafter"/>
</dbReference>
<dbReference type="OrthoDB" id="72772at2759"/>
<protein>
    <recommendedName>
        <fullName evidence="5">UV radiation resistance associated protein</fullName>
    </recommendedName>
</protein>
<evidence type="ECO:0000256" key="2">
    <source>
        <dbReference type="SAM" id="Coils"/>
    </source>
</evidence>
<organism evidence="3 4">
    <name type="scientific">Brachionus calyciflorus</name>
    <dbReference type="NCBI Taxonomy" id="104777"/>
    <lineage>
        <taxon>Eukaryota</taxon>
        <taxon>Metazoa</taxon>
        <taxon>Spiralia</taxon>
        <taxon>Gnathifera</taxon>
        <taxon>Rotifera</taxon>
        <taxon>Eurotatoria</taxon>
        <taxon>Monogononta</taxon>
        <taxon>Pseudotrocha</taxon>
        <taxon>Ploima</taxon>
        <taxon>Brachionidae</taxon>
        <taxon>Brachionus</taxon>
    </lineage>
</organism>
<evidence type="ECO:0000256" key="1">
    <source>
        <dbReference type="ARBA" id="ARBA00023054"/>
    </source>
</evidence>
<evidence type="ECO:0000313" key="4">
    <source>
        <dbReference type="Proteomes" id="UP000663879"/>
    </source>
</evidence>
<reference evidence="3" key="1">
    <citation type="submission" date="2021-02" db="EMBL/GenBank/DDBJ databases">
        <authorList>
            <person name="Nowell W R."/>
        </authorList>
    </citation>
    <scope>NUCLEOTIDE SEQUENCE</scope>
    <source>
        <strain evidence="3">Ploen Becks lab</strain>
    </source>
</reference>
<dbReference type="EMBL" id="CAJNOC010000893">
    <property type="protein sequence ID" value="CAF0814301.1"/>
    <property type="molecule type" value="Genomic_DNA"/>
</dbReference>
<evidence type="ECO:0008006" key="5">
    <source>
        <dbReference type="Google" id="ProtNLM"/>
    </source>
</evidence>
<keyword evidence="1 2" id="KW-0175">Coiled coil</keyword>
<dbReference type="PANTHER" id="PTHR15157">
    <property type="entry name" value="UV RADIATION RESISTANCE-ASSOCIATED GENE PROTEIN"/>
    <property type="match status" value="1"/>
</dbReference>
<name>A0A813TIE0_9BILA</name>
<dbReference type="GO" id="GO:0000149">
    <property type="term" value="F:SNARE binding"/>
    <property type="evidence" value="ECO:0007669"/>
    <property type="project" value="TreeGrafter"/>
</dbReference>
<dbReference type="Proteomes" id="UP000663879">
    <property type="component" value="Unassembled WGS sequence"/>
</dbReference>
<dbReference type="PANTHER" id="PTHR15157:SF5">
    <property type="entry name" value="UV RADIATION RESISTANCE-ASSOCIATED GENE PROTEIN"/>
    <property type="match status" value="1"/>
</dbReference>
<dbReference type="GO" id="GO:0000323">
    <property type="term" value="C:lytic vacuole"/>
    <property type="evidence" value="ECO:0007669"/>
    <property type="project" value="TreeGrafter"/>
</dbReference>
<dbReference type="AlphaFoldDB" id="A0A813TIE0"/>
<proteinExistence type="predicted"/>
<gene>
    <name evidence="3" type="ORF">OXX778_LOCUS7136</name>
</gene>
<keyword evidence="4" id="KW-1185">Reference proteome</keyword>